<name>A0A2A9PF21_OPHUN</name>
<dbReference type="Proteomes" id="UP000037136">
    <property type="component" value="Unassembled WGS sequence"/>
</dbReference>
<evidence type="ECO:0000313" key="1">
    <source>
        <dbReference type="EMBL" id="PFH59480.1"/>
    </source>
</evidence>
<reference evidence="1 2" key="2">
    <citation type="journal article" date="2017" name="Sci. Rep.">
        <title>Ant-infecting Ophiocordyceps genomes reveal a high diversity of potential behavioral manipulation genes and a possible major role for enterotoxins.</title>
        <authorList>
            <person name="de Bekker C."/>
            <person name="Ohm R.A."/>
            <person name="Evans H.C."/>
            <person name="Brachmann A."/>
            <person name="Hughes D.P."/>
        </authorList>
    </citation>
    <scope>NUCLEOTIDE SEQUENCE [LARGE SCALE GENOMIC DNA]</scope>
    <source>
        <strain evidence="1 2">SC16a</strain>
    </source>
</reference>
<comment type="caution">
    <text evidence="1">The sequence shown here is derived from an EMBL/GenBank/DDBJ whole genome shotgun (WGS) entry which is preliminary data.</text>
</comment>
<organism evidence="1 2">
    <name type="scientific">Ophiocordyceps unilateralis</name>
    <name type="common">Zombie-ant fungus</name>
    <name type="synonym">Torrubia unilateralis</name>
    <dbReference type="NCBI Taxonomy" id="268505"/>
    <lineage>
        <taxon>Eukaryota</taxon>
        <taxon>Fungi</taxon>
        <taxon>Dikarya</taxon>
        <taxon>Ascomycota</taxon>
        <taxon>Pezizomycotina</taxon>
        <taxon>Sordariomycetes</taxon>
        <taxon>Hypocreomycetidae</taxon>
        <taxon>Hypocreales</taxon>
        <taxon>Ophiocordycipitaceae</taxon>
        <taxon>Ophiocordyceps</taxon>
    </lineage>
</organism>
<protein>
    <submittedName>
        <fullName evidence="1">Uncharacterized protein</fullName>
    </submittedName>
</protein>
<proteinExistence type="predicted"/>
<reference evidence="1 2" key="1">
    <citation type="journal article" date="2015" name="BMC Genomics">
        <title>Gene expression during zombie ant biting behavior reflects the complexity underlying fungal parasitic behavioral manipulation.</title>
        <authorList>
            <person name="de Bekker C."/>
            <person name="Ohm R.A."/>
            <person name="Loreto R.G."/>
            <person name="Sebastian A."/>
            <person name="Albert I."/>
            <person name="Merrow M."/>
            <person name="Brachmann A."/>
            <person name="Hughes D.P."/>
        </authorList>
    </citation>
    <scope>NUCLEOTIDE SEQUENCE [LARGE SCALE GENOMIC DNA]</scope>
    <source>
        <strain evidence="1 2">SC16a</strain>
    </source>
</reference>
<keyword evidence="2" id="KW-1185">Reference proteome</keyword>
<sequence>MSRCLYGNEVPQLIRIVGLGRVLYIEKHPARMRASDCRVSEPPTQELLHLREVPTYQHLLQIAADVTLPPATSTNHSADKAAPPSP</sequence>
<accession>A0A2A9PF21</accession>
<dbReference type="AlphaFoldDB" id="A0A2A9PF21"/>
<gene>
    <name evidence="1" type="ORF">XA68_12267</name>
</gene>
<dbReference type="EMBL" id="LAZP02000195">
    <property type="protein sequence ID" value="PFH59480.1"/>
    <property type="molecule type" value="Genomic_DNA"/>
</dbReference>
<evidence type="ECO:0000313" key="2">
    <source>
        <dbReference type="Proteomes" id="UP000037136"/>
    </source>
</evidence>